<accession>A0A1B6FMI1</accession>
<dbReference type="Gene3D" id="1.20.1280.50">
    <property type="match status" value="1"/>
</dbReference>
<dbReference type="Pfam" id="PF12937">
    <property type="entry name" value="F-box-like"/>
    <property type="match status" value="1"/>
</dbReference>
<dbReference type="InterPro" id="IPR032675">
    <property type="entry name" value="LRR_dom_sf"/>
</dbReference>
<feature type="domain" description="F-box" evidence="1">
    <location>
        <begin position="4"/>
        <end position="50"/>
    </location>
</feature>
<dbReference type="PANTHER" id="PTHR20933">
    <property type="entry name" value="F-BOX ONLY PROTEIN 33"/>
    <property type="match status" value="1"/>
</dbReference>
<dbReference type="SMART" id="SM00256">
    <property type="entry name" value="FBOX"/>
    <property type="match status" value="1"/>
</dbReference>
<dbReference type="EMBL" id="GECZ01018353">
    <property type="protein sequence ID" value="JAS51416.1"/>
    <property type="molecule type" value="Transcribed_RNA"/>
</dbReference>
<dbReference type="Gene3D" id="3.80.10.10">
    <property type="entry name" value="Ribonuclease Inhibitor"/>
    <property type="match status" value="1"/>
</dbReference>
<organism evidence="2">
    <name type="scientific">Cuerna arida</name>
    <dbReference type="NCBI Taxonomy" id="1464854"/>
    <lineage>
        <taxon>Eukaryota</taxon>
        <taxon>Metazoa</taxon>
        <taxon>Ecdysozoa</taxon>
        <taxon>Arthropoda</taxon>
        <taxon>Hexapoda</taxon>
        <taxon>Insecta</taxon>
        <taxon>Pterygota</taxon>
        <taxon>Neoptera</taxon>
        <taxon>Paraneoptera</taxon>
        <taxon>Hemiptera</taxon>
        <taxon>Auchenorrhyncha</taxon>
        <taxon>Membracoidea</taxon>
        <taxon>Cicadellidae</taxon>
        <taxon>Cicadellinae</taxon>
        <taxon>Proconiini</taxon>
        <taxon>Cuerna</taxon>
    </lineage>
</organism>
<evidence type="ECO:0000313" key="2">
    <source>
        <dbReference type="EMBL" id="JAS51416.1"/>
    </source>
</evidence>
<gene>
    <name evidence="2" type="ORF">g.9298</name>
</gene>
<dbReference type="PROSITE" id="PS50181">
    <property type="entry name" value="FBOX"/>
    <property type="match status" value="1"/>
</dbReference>
<dbReference type="AlphaFoldDB" id="A0A1B6FMI1"/>
<dbReference type="PANTHER" id="PTHR20933:SF3">
    <property type="entry name" value="F-BOX ONLY PROTEIN 33"/>
    <property type="match status" value="1"/>
</dbReference>
<name>A0A1B6FMI1_9HEMI</name>
<proteinExistence type="predicted"/>
<dbReference type="CDD" id="cd22104">
    <property type="entry name" value="F-box_FBXO33"/>
    <property type="match status" value="1"/>
</dbReference>
<sequence length="457" mass="52260">MAGEVSWNNLPSVILNEVFSYLSHNDKVRASSTCKNWRLALSHPRCWRNVHFVIKPSDKSNNIDRTRYLVDCAARKLHYASVTFDSMDVVCVQETSNVVESLSENSNLRRLFFKPSNCSLVCPGEQDDWPKYVERHFGKPLITAVKKSHHLEMLSLGCLEELVSSHAKPLLENIAHKHASSITVLGLASIKDYPDDYFITDLNITLLKPLKNLQILSLDYCHVNDNLLNILSDSCRLTRLVVHVHGIMEEHPGTTEAAWTTLTRNLPNCGLRLTLIHSYDGVDVLHSKILKRAMPLTHLKVFFCEKLNVEAVNQLSFYSETLRSIWWVDSMSCQGNTTLLQRLDNVNPIIMCCWRCHHLEELVFLGHKYQFLDVYAVIRLRGTTLRHLCLAAADIAFHHHQECVPQLLEELEQDTSNCLKKPWRALVEPQLHSVIWNSEAGDSDEFVLPIVLQDIEP</sequence>
<dbReference type="InterPro" id="IPR036047">
    <property type="entry name" value="F-box-like_dom_sf"/>
</dbReference>
<reference evidence="2" key="1">
    <citation type="submission" date="2015-11" db="EMBL/GenBank/DDBJ databases">
        <title>De novo transcriptome assembly of four potential Pierce s Disease insect vectors from Arizona vineyards.</title>
        <authorList>
            <person name="Tassone E.E."/>
        </authorList>
    </citation>
    <scope>NUCLEOTIDE SEQUENCE</scope>
</reference>
<protein>
    <recommendedName>
        <fullName evidence="1">F-box domain-containing protein</fullName>
    </recommendedName>
</protein>
<dbReference type="GO" id="GO:0031398">
    <property type="term" value="P:positive regulation of protein ubiquitination"/>
    <property type="evidence" value="ECO:0007669"/>
    <property type="project" value="TreeGrafter"/>
</dbReference>
<dbReference type="InterPro" id="IPR001810">
    <property type="entry name" value="F-box_dom"/>
</dbReference>
<dbReference type="SUPFAM" id="SSF81383">
    <property type="entry name" value="F-box domain"/>
    <property type="match status" value="1"/>
</dbReference>
<dbReference type="SUPFAM" id="SSF52047">
    <property type="entry name" value="RNI-like"/>
    <property type="match status" value="1"/>
</dbReference>
<evidence type="ECO:0000259" key="1">
    <source>
        <dbReference type="PROSITE" id="PS50181"/>
    </source>
</evidence>